<dbReference type="AlphaFoldDB" id="A0A1S8CV12"/>
<dbReference type="InterPro" id="IPR013374">
    <property type="entry name" value="ATPase_typ4_pilus-assembl_PilB"/>
</dbReference>
<protein>
    <submittedName>
        <fullName evidence="7">Type IV-A pilus assembly ATPase PilB</fullName>
    </submittedName>
</protein>
<dbReference type="OrthoDB" id="9804785at2"/>
<evidence type="ECO:0000256" key="1">
    <source>
        <dbReference type="ARBA" id="ARBA00004496"/>
    </source>
</evidence>
<dbReference type="NCBIfam" id="TIGR02538">
    <property type="entry name" value="type_IV_pilB"/>
    <property type="match status" value="1"/>
</dbReference>
<feature type="domain" description="Bacterial type II secretion system protein E" evidence="6">
    <location>
        <begin position="391"/>
        <end position="405"/>
    </location>
</feature>
<dbReference type="InterPro" id="IPR027417">
    <property type="entry name" value="P-loop_NTPase"/>
</dbReference>
<evidence type="ECO:0000256" key="3">
    <source>
        <dbReference type="ARBA" id="ARBA00022490"/>
    </source>
</evidence>
<gene>
    <name evidence="7" type="ORF">BKE30_06695</name>
</gene>
<dbReference type="GO" id="GO:0016887">
    <property type="term" value="F:ATP hydrolysis activity"/>
    <property type="evidence" value="ECO:0007669"/>
    <property type="project" value="InterPro"/>
</dbReference>
<comment type="caution">
    <text evidence="7">The sequence shown here is derived from an EMBL/GenBank/DDBJ whole genome shotgun (WGS) entry which is preliminary data.</text>
</comment>
<reference evidence="7 8" key="1">
    <citation type="submission" date="2016-10" db="EMBL/GenBank/DDBJ databases">
        <title>Draft Genome sequence of Alkanindiges sp. strain H1.</title>
        <authorList>
            <person name="Subhash Y."/>
            <person name="Lee S."/>
        </authorList>
    </citation>
    <scope>NUCLEOTIDE SEQUENCE [LARGE SCALE GENOMIC DNA]</scope>
    <source>
        <strain evidence="7 8">H1</strain>
    </source>
</reference>
<keyword evidence="3" id="KW-0963">Cytoplasm</keyword>
<accession>A0A1S8CV12</accession>
<dbReference type="Pfam" id="PF00437">
    <property type="entry name" value="T2SSE"/>
    <property type="match status" value="1"/>
</dbReference>
<keyword evidence="8" id="KW-1185">Reference proteome</keyword>
<evidence type="ECO:0000313" key="7">
    <source>
        <dbReference type="EMBL" id="ONG40830.1"/>
    </source>
</evidence>
<dbReference type="PROSITE" id="PS00662">
    <property type="entry name" value="T2SP_E"/>
    <property type="match status" value="1"/>
</dbReference>
<proteinExistence type="inferred from homology"/>
<dbReference type="Gene3D" id="3.40.50.300">
    <property type="entry name" value="P-loop containing nucleotide triphosphate hydrolases"/>
    <property type="match status" value="1"/>
</dbReference>
<dbReference type="FunFam" id="3.30.450.90:FF:000001">
    <property type="entry name" value="Type II secretion system ATPase GspE"/>
    <property type="match status" value="1"/>
</dbReference>
<dbReference type="InterPro" id="IPR001482">
    <property type="entry name" value="T2SS/T4SS_dom"/>
</dbReference>
<dbReference type="GO" id="GO:0005737">
    <property type="term" value="C:cytoplasm"/>
    <property type="evidence" value="ECO:0007669"/>
    <property type="project" value="UniProtKB-SubCell"/>
</dbReference>
<evidence type="ECO:0000256" key="2">
    <source>
        <dbReference type="ARBA" id="ARBA00006611"/>
    </source>
</evidence>
<sequence length="573" mass="62920">MAAEQTATISFGGLARRLVNDGVVTPINMQRAISESQRDKTTLVTTLVSNIGVSASQIANIIAQEFGDPLFDLDALDNDAIPRDIVEEKIIRQFAALPIFKRGNRLSVAMSDPTRVEAIDAIRFNSKLMVDTVVVEEDKLQRMIEKLYAGASNFANFGDDGMDFDLETDSVGSQSSKDDDDGPVVDEAPIVKFVNKLLIDAIRMGASDLHFEPYEKTYRVRYRVDGVMREVAKPPVQIATRLAARLKVMSQMDISEKRVPQDGRIKLKISKTKAIDFRVNSLPTLFGEKLVLRILDPSSAMLGIDALGYEPEQKALFMDALDKPQGMLLITGPTGSGKTVSLYTGLNILNTVENNISTAEDPVEINLEGINQVNVNPKVGLTFASALKSFLRQDPDIIMVGEIRDLETAEIAIKAAQTGHMVLSTLHTNSAPETLTRLRNMGVPSFNIATSVNLVIAQRLARRLCNSCKKPVDIPPQSLKEMGFTDEDVATGFTVYQPMGCSECRDGYKGRVGIYEVMKVTSEIARIIMEDGNAIEIADASHRAGFANLRRSGLRKVMQGMTSLQEINRVTSE</sequence>
<evidence type="ECO:0000313" key="8">
    <source>
        <dbReference type="Proteomes" id="UP000192132"/>
    </source>
</evidence>
<dbReference type="GO" id="GO:0005886">
    <property type="term" value="C:plasma membrane"/>
    <property type="evidence" value="ECO:0007669"/>
    <property type="project" value="TreeGrafter"/>
</dbReference>
<dbReference type="FunFam" id="3.40.50.300:FF:000398">
    <property type="entry name" value="Type IV pilus assembly ATPase PilB"/>
    <property type="match status" value="1"/>
</dbReference>
<evidence type="ECO:0000256" key="4">
    <source>
        <dbReference type="ARBA" id="ARBA00022741"/>
    </source>
</evidence>
<dbReference type="PANTHER" id="PTHR30258">
    <property type="entry name" value="TYPE II SECRETION SYSTEM PROTEIN GSPE-RELATED"/>
    <property type="match status" value="1"/>
</dbReference>
<dbReference type="EMBL" id="MLCN01000016">
    <property type="protein sequence ID" value="ONG40830.1"/>
    <property type="molecule type" value="Genomic_DNA"/>
</dbReference>
<dbReference type="Pfam" id="PF05157">
    <property type="entry name" value="MshEN"/>
    <property type="match status" value="1"/>
</dbReference>
<dbReference type="GO" id="GO:0005524">
    <property type="term" value="F:ATP binding"/>
    <property type="evidence" value="ECO:0007669"/>
    <property type="project" value="UniProtKB-KW"/>
</dbReference>
<comment type="subcellular location">
    <subcellularLocation>
        <location evidence="1">Cytoplasm</location>
    </subcellularLocation>
</comment>
<name>A0A1S8CV12_9GAMM</name>
<keyword evidence="5" id="KW-0067">ATP-binding</keyword>
<dbReference type="SUPFAM" id="SSF52540">
    <property type="entry name" value="P-loop containing nucleoside triphosphate hydrolases"/>
    <property type="match status" value="1"/>
</dbReference>
<dbReference type="GO" id="GO:0009297">
    <property type="term" value="P:pilus assembly"/>
    <property type="evidence" value="ECO:0007669"/>
    <property type="project" value="InterPro"/>
</dbReference>
<keyword evidence="4" id="KW-0547">Nucleotide-binding</keyword>
<evidence type="ECO:0000256" key="5">
    <source>
        <dbReference type="ARBA" id="ARBA00022840"/>
    </source>
</evidence>
<dbReference type="STRING" id="1907941.BKE30_06695"/>
<dbReference type="Gene3D" id="3.30.450.90">
    <property type="match status" value="1"/>
</dbReference>
<dbReference type="Gene3D" id="3.30.300.160">
    <property type="entry name" value="Type II secretion system, protein E, N-terminal domain"/>
    <property type="match status" value="1"/>
</dbReference>
<dbReference type="InterPro" id="IPR037257">
    <property type="entry name" value="T2SS_E_N_sf"/>
</dbReference>
<comment type="similarity">
    <text evidence="2">Belongs to the GSP E family.</text>
</comment>
<evidence type="ECO:0000259" key="6">
    <source>
        <dbReference type="PROSITE" id="PS00662"/>
    </source>
</evidence>
<dbReference type="CDD" id="cd01129">
    <property type="entry name" value="PulE-GspE-like"/>
    <property type="match status" value="1"/>
</dbReference>
<dbReference type="PANTHER" id="PTHR30258:SF1">
    <property type="entry name" value="PROTEIN TRANSPORT PROTEIN HOFB HOMOLOG"/>
    <property type="match status" value="1"/>
</dbReference>
<dbReference type="Proteomes" id="UP000192132">
    <property type="component" value="Unassembled WGS sequence"/>
</dbReference>
<dbReference type="RefSeq" id="WP_076877843.1">
    <property type="nucleotide sequence ID" value="NZ_MLCN01000016.1"/>
</dbReference>
<dbReference type="InterPro" id="IPR007831">
    <property type="entry name" value="T2SS_GspE_N"/>
</dbReference>
<organism evidence="7 8">
    <name type="scientific">Alkanindiges hydrocarboniclasticus</name>
    <dbReference type="NCBI Taxonomy" id="1907941"/>
    <lineage>
        <taxon>Bacteria</taxon>
        <taxon>Pseudomonadati</taxon>
        <taxon>Pseudomonadota</taxon>
        <taxon>Gammaproteobacteria</taxon>
        <taxon>Moraxellales</taxon>
        <taxon>Moraxellaceae</taxon>
        <taxon>Alkanindiges</taxon>
    </lineage>
</organism>
<dbReference type="SUPFAM" id="SSF160246">
    <property type="entry name" value="EspE N-terminal domain-like"/>
    <property type="match status" value="1"/>
</dbReference>